<dbReference type="InterPro" id="IPR001245">
    <property type="entry name" value="Ser-Thr/Tyr_kinase_cat_dom"/>
</dbReference>
<evidence type="ECO:0000256" key="1">
    <source>
        <dbReference type="SAM" id="MobiDB-lite"/>
    </source>
</evidence>
<dbReference type="InterPro" id="IPR051681">
    <property type="entry name" value="Ser/Thr_Kinases-Pseudokinases"/>
</dbReference>
<reference evidence="3 4" key="1">
    <citation type="submission" date="2016-06" db="EMBL/GenBank/DDBJ databases">
        <title>Comparative genomics of the ectomycorrhizal sister species Rhizopogon vinicolor and Rhizopogon vesiculosus (Basidiomycota: Boletales) reveals a divergence of the mating type B locus.</title>
        <authorList>
            <consortium name="DOE Joint Genome Institute"/>
            <person name="Mujic A.B."/>
            <person name="Kuo A."/>
            <person name="Tritt A."/>
            <person name="Lipzen A."/>
            <person name="Chen C."/>
            <person name="Johnson J."/>
            <person name="Sharma A."/>
            <person name="Barry K."/>
            <person name="Grigoriev I.V."/>
            <person name="Spatafora J.W."/>
        </authorList>
    </citation>
    <scope>NUCLEOTIDE SEQUENCE [LARGE SCALE GENOMIC DNA]</scope>
    <source>
        <strain evidence="3 4">AM-OR11-026</strain>
    </source>
</reference>
<organism evidence="3 4">
    <name type="scientific">Rhizopogon vinicolor AM-OR11-026</name>
    <dbReference type="NCBI Taxonomy" id="1314800"/>
    <lineage>
        <taxon>Eukaryota</taxon>
        <taxon>Fungi</taxon>
        <taxon>Dikarya</taxon>
        <taxon>Basidiomycota</taxon>
        <taxon>Agaricomycotina</taxon>
        <taxon>Agaricomycetes</taxon>
        <taxon>Agaricomycetidae</taxon>
        <taxon>Boletales</taxon>
        <taxon>Suillineae</taxon>
        <taxon>Rhizopogonaceae</taxon>
        <taxon>Rhizopogon</taxon>
    </lineage>
</organism>
<protein>
    <submittedName>
        <fullName evidence="3">Kinase-like protein</fullName>
    </submittedName>
</protein>
<dbReference type="PANTHER" id="PTHR44329:SF214">
    <property type="entry name" value="PROTEIN KINASE DOMAIN-CONTAINING PROTEIN"/>
    <property type="match status" value="1"/>
</dbReference>
<feature type="domain" description="Protein kinase" evidence="2">
    <location>
        <begin position="288"/>
        <end position="565"/>
    </location>
</feature>
<dbReference type="STRING" id="1314800.A0A1B7MP92"/>
<dbReference type="InterPro" id="IPR008266">
    <property type="entry name" value="Tyr_kinase_AS"/>
</dbReference>
<dbReference type="SUPFAM" id="SSF56112">
    <property type="entry name" value="Protein kinase-like (PK-like)"/>
    <property type="match status" value="1"/>
</dbReference>
<dbReference type="PANTHER" id="PTHR44329">
    <property type="entry name" value="SERINE/THREONINE-PROTEIN KINASE TNNI3K-RELATED"/>
    <property type="match status" value="1"/>
</dbReference>
<dbReference type="InterPro" id="IPR011009">
    <property type="entry name" value="Kinase-like_dom_sf"/>
</dbReference>
<gene>
    <name evidence="3" type="ORF">K503DRAFT_803642</name>
</gene>
<name>A0A1B7MP92_9AGAM</name>
<keyword evidence="3" id="KW-0808">Transferase</keyword>
<dbReference type="PROSITE" id="PS00109">
    <property type="entry name" value="PROTEIN_KINASE_TYR"/>
    <property type="match status" value="1"/>
</dbReference>
<dbReference type="GO" id="GO:0004674">
    <property type="term" value="F:protein serine/threonine kinase activity"/>
    <property type="evidence" value="ECO:0007669"/>
    <property type="project" value="TreeGrafter"/>
</dbReference>
<dbReference type="OrthoDB" id="2674309at2759"/>
<evidence type="ECO:0000313" key="3">
    <source>
        <dbReference type="EMBL" id="OAX34381.1"/>
    </source>
</evidence>
<keyword evidence="4" id="KW-1185">Reference proteome</keyword>
<dbReference type="PROSITE" id="PS50011">
    <property type="entry name" value="PROTEIN_KINASE_DOM"/>
    <property type="match status" value="1"/>
</dbReference>
<dbReference type="Proteomes" id="UP000092154">
    <property type="component" value="Unassembled WGS sequence"/>
</dbReference>
<evidence type="ECO:0000313" key="4">
    <source>
        <dbReference type="Proteomes" id="UP000092154"/>
    </source>
</evidence>
<dbReference type="EMBL" id="KV448620">
    <property type="protein sequence ID" value="OAX34381.1"/>
    <property type="molecule type" value="Genomic_DNA"/>
</dbReference>
<dbReference type="AlphaFoldDB" id="A0A1B7MP92"/>
<keyword evidence="3" id="KW-0418">Kinase</keyword>
<dbReference type="GO" id="GO:0005524">
    <property type="term" value="F:ATP binding"/>
    <property type="evidence" value="ECO:0007669"/>
    <property type="project" value="InterPro"/>
</dbReference>
<accession>A0A1B7MP92</accession>
<dbReference type="InterPro" id="IPR000719">
    <property type="entry name" value="Prot_kinase_dom"/>
</dbReference>
<evidence type="ECO:0000259" key="2">
    <source>
        <dbReference type="PROSITE" id="PS50011"/>
    </source>
</evidence>
<feature type="region of interest" description="Disordered" evidence="1">
    <location>
        <begin position="81"/>
        <end position="104"/>
    </location>
</feature>
<dbReference type="Pfam" id="PF07714">
    <property type="entry name" value="PK_Tyr_Ser-Thr"/>
    <property type="match status" value="1"/>
</dbReference>
<sequence>MRERAASAQEILMNRAIQQTSNNHSLLRGNVEHPDVMITAGRSGIMLDGGLGALPQWSSPKIRVNPGISDFSTTKWQIISPEAPSEKPGTHHGALPRRVPSTGPNNVPAQLGEEQLSHAVAVVQNIKQFIVSRLGAIPLCKLPDDQRMEYNHLLELIYKMTEQLENQLPMYYIVLGSEPIIRMLTAIILLVAHQRACCPTELLQHSLSLYTLKRMYLQVHKAKLEFEQKLPMMEVTVRPQQGCTGPHINHPSLTAPNDAPSAQALISHTSPLNSSEIVIPDLTALITRCSLDPVCGGTYGNIYRCTYHGPEGDVGVAVKAIRPQFISAEVFRRELGIWKRLRHSNILKFMGTTSDFGPSVALVAPWMVNGTLTSFLDQNGKSLTLLYRLLLLHDIAAGLHYLHTFTSIEDGHADLLPVVHGDLTGANVLIGSDRRAYLADFGLSGTLKKLTGMTYLVNMSCRPGALRWTAPELLSGEESASANTQSDIYSFGCIILQVLTGNVPWSHLTSDTTILLRVVEGKPHPRPDDDCVTDQHWNFVTSCWSTKPVDRPSAEETLQFVERMISLFARQIII</sequence>
<dbReference type="Gene3D" id="1.10.510.10">
    <property type="entry name" value="Transferase(Phosphotransferase) domain 1"/>
    <property type="match status" value="1"/>
</dbReference>
<proteinExistence type="predicted"/>
<dbReference type="InParanoid" id="A0A1B7MP92"/>